<dbReference type="Proteomes" id="UP000314294">
    <property type="component" value="Unassembled WGS sequence"/>
</dbReference>
<feature type="compositionally biased region" description="Basic and acidic residues" evidence="1">
    <location>
        <begin position="194"/>
        <end position="207"/>
    </location>
</feature>
<evidence type="ECO:0000256" key="1">
    <source>
        <dbReference type="SAM" id="MobiDB-lite"/>
    </source>
</evidence>
<sequence length="227" mass="24255">MPGLTHVMAGPLGSGERGIEEGYARIHPNVLSQEENVAPVVLTIPAIRQSARADSTERAGGVMYGGEGAKEVKHAAYQSLAQALGPDHLHLALQPQLFPGLLVRRTQVTSRQQFQALVIVGLRCVQTVGHHQDEAPAGLALLWKQCQSGGYGGPDKAVGVLGRFVHLDLHGKRTGDICSVTISALPIVHTTHEEAMEPSELQRKPAHDSGSAGKHGVEVMERMRQTA</sequence>
<evidence type="ECO:0000313" key="3">
    <source>
        <dbReference type="Proteomes" id="UP000314294"/>
    </source>
</evidence>
<proteinExistence type="predicted"/>
<reference evidence="2 3" key="1">
    <citation type="submission" date="2019-03" db="EMBL/GenBank/DDBJ databases">
        <title>First draft genome of Liparis tanakae, snailfish: a comprehensive survey of snailfish specific genes.</title>
        <authorList>
            <person name="Kim W."/>
            <person name="Song I."/>
            <person name="Jeong J.-H."/>
            <person name="Kim D."/>
            <person name="Kim S."/>
            <person name="Ryu S."/>
            <person name="Song J.Y."/>
            <person name="Lee S.K."/>
        </authorList>
    </citation>
    <scope>NUCLEOTIDE SEQUENCE [LARGE SCALE GENOMIC DNA]</scope>
    <source>
        <tissue evidence="2">Muscle</tissue>
    </source>
</reference>
<feature type="compositionally biased region" description="Basic and acidic residues" evidence="1">
    <location>
        <begin position="215"/>
        <end position="227"/>
    </location>
</feature>
<protein>
    <submittedName>
        <fullName evidence="2">Uncharacterized protein</fullName>
    </submittedName>
</protein>
<name>A0A4Z2JAF2_9TELE</name>
<keyword evidence="3" id="KW-1185">Reference proteome</keyword>
<dbReference type="AlphaFoldDB" id="A0A4Z2JAF2"/>
<feature type="region of interest" description="Disordered" evidence="1">
    <location>
        <begin position="194"/>
        <end position="227"/>
    </location>
</feature>
<comment type="caution">
    <text evidence="2">The sequence shown here is derived from an EMBL/GenBank/DDBJ whole genome shotgun (WGS) entry which is preliminary data.</text>
</comment>
<evidence type="ECO:0000313" key="2">
    <source>
        <dbReference type="EMBL" id="TNN87017.1"/>
    </source>
</evidence>
<gene>
    <name evidence="2" type="ORF">EYF80_002772</name>
</gene>
<organism evidence="2 3">
    <name type="scientific">Liparis tanakae</name>
    <name type="common">Tanaka's snailfish</name>
    <dbReference type="NCBI Taxonomy" id="230148"/>
    <lineage>
        <taxon>Eukaryota</taxon>
        <taxon>Metazoa</taxon>
        <taxon>Chordata</taxon>
        <taxon>Craniata</taxon>
        <taxon>Vertebrata</taxon>
        <taxon>Euteleostomi</taxon>
        <taxon>Actinopterygii</taxon>
        <taxon>Neopterygii</taxon>
        <taxon>Teleostei</taxon>
        <taxon>Neoteleostei</taxon>
        <taxon>Acanthomorphata</taxon>
        <taxon>Eupercaria</taxon>
        <taxon>Perciformes</taxon>
        <taxon>Cottioidei</taxon>
        <taxon>Cottales</taxon>
        <taxon>Liparidae</taxon>
        <taxon>Liparis</taxon>
    </lineage>
</organism>
<accession>A0A4Z2JAF2</accession>
<dbReference type="EMBL" id="SRLO01000012">
    <property type="protein sequence ID" value="TNN87017.1"/>
    <property type="molecule type" value="Genomic_DNA"/>
</dbReference>